<name>A0ACB8A5G5_9AGAM</name>
<reference evidence="1" key="1">
    <citation type="journal article" date="2021" name="New Phytol.">
        <title>Evolutionary innovations through gain and loss of genes in the ectomycorrhizal Boletales.</title>
        <authorList>
            <person name="Wu G."/>
            <person name="Miyauchi S."/>
            <person name="Morin E."/>
            <person name="Kuo A."/>
            <person name="Drula E."/>
            <person name="Varga T."/>
            <person name="Kohler A."/>
            <person name="Feng B."/>
            <person name="Cao Y."/>
            <person name="Lipzen A."/>
            <person name="Daum C."/>
            <person name="Hundley H."/>
            <person name="Pangilinan J."/>
            <person name="Johnson J."/>
            <person name="Barry K."/>
            <person name="LaButti K."/>
            <person name="Ng V."/>
            <person name="Ahrendt S."/>
            <person name="Min B."/>
            <person name="Choi I.G."/>
            <person name="Park H."/>
            <person name="Plett J.M."/>
            <person name="Magnuson J."/>
            <person name="Spatafora J.W."/>
            <person name="Nagy L.G."/>
            <person name="Henrissat B."/>
            <person name="Grigoriev I.V."/>
            <person name="Yang Z.L."/>
            <person name="Xu J."/>
            <person name="Martin F.M."/>
        </authorList>
    </citation>
    <scope>NUCLEOTIDE SEQUENCE</scope>
    <source>
        <strain evidence="1">ATCC 28755</strain>
    </source>
</reference>
<proteinExistence type="predicted"/>
<dbReference type="EMBL" id="MU267860">
    <property type="protein sequence ID" value="KAH7907903.1"/>
    <property type="molecule type" value="Genomic_DNA"/>
</dbReference>
<gene>
    <name evidence="1" type="ORF">BJ138DRAFT_1158859</name>
</gene>
<accession>A0ACB8A5G5</accession>
<dbReference type="Proteomes" id="UP000790377">
    <property type="component" value="Unassembled WGS sequence"/>
</dbReference>
<organism evidence="1 2">
    <name type="scientific">Hygrophoropsis aurantiaca</name>
    <dbReference type="NCBI Taxonomy" id="72124"/>
    <lineage>
        <taxon>Eukaryota</taxon>
        <taxon>Fungi</taxon>
        <taxon>Dikarya</taxon>
        <taxon>Basidiomycota</taxon>
        <taxon>Agaricomycotina</taxon>
        <taxon>Agaricomycetes</taxon>
        <taxon>Agaricomycetidae</taxon>
        <taxon>Boletales</taxon>
        <taxon>Coniophorineae</taxon>
        <taxon>Hygrophoropsidaceae</taxon>
        <taxon>Hygrophoropsis</taxon>
    </lineage>
</organism>
<sequence>MTDPAFIQALQAIQTRNYIVAVAGALVAYDQVLTFAQEANATMYLAVAWGQTVFLLAMQAILVVRVYALFNRSKKVLVFLATFYCLQSTAVLVIGGFVSNNRVLHEYFTSIGPTIGSVTQIVVENNSGLLLIAQDSTIVSVVFDIVLLIFALWAFVRHALEAKTIHGGWSINALVKTMVADHLVYFICNLTWLSLSLAMGYVTEFNVFIASLNDVLNISTALAVVAGPSMVISLRAQEYKSRGSEGTSNGEELSIIRFGIRELPT</sequence>
<evidence type="ECO:0000313" key="1">
    <source>
        <dbReference type="EMBL" id="KAH7907903.1"/>
    </source>
</evidence>
<evidence type="ECO:0000313" key="2">
    <source>
        <dbReference type="Proteomes" id="UP000790377"/>
    </source>
</evidence>
<comment type="caution">
    <text evidence="1">The sequence shown here is derived from an EMBL/GenBank/DDBJ whole genome shotgun (WGS) entry which is preliminary data.</text>
</comment>
<protein>
    <submittedName>
        <fullName evidence="1">Uncharacterized protein</fullName>
    </submittedName>
</protein>
<keyword evidence="2" id="KW-1185">Reference proteome</keyword>